<evidence type="ECO:0000313" key="3">
    <source>
        <dbReference type="EMBL" id="KNE97103.1"/>
    </source>
</evidence>
<dbReference type="Proteomes" id="UP000054564">
    <property type="component" value="Unassembled WGS sequence"/>
</dbReference>
<dbReference type="EMBL" id="AJIL01000073">
    <property type="protein sequence ID" value="KNE97103.1"/>
    <property type="molecule type" value="Genomic_DNA"/>
</dbReference>
<reference evidence="4" key="1">
    <citation type="submission" date="2014-03" db="EMBL/GenBank/DDBJ databases">
        <title>The Genome Sequence of Puccinia striiformis f. sp. tritici PST-78.</title>
        <authorList>
            <consortium name="The Broad Institute Genome Sequencing Platform"/>
            <person name="Cuomo C."/>
            <person name="Hulbert S."/>
            <person name="Chen X."/>
            <person name="Walker B."/>
            <person name="Young S.K."/>
            <person name="Zeng Q."/>
            <person name="Gargeya S."/>
            <person name="Fitzgerald M."/>
            <person name="Haas B."/>
            <person name="Abouelleil A."/>
            <person name="Alvarado L."/>
            <person name="Arachchi H.M."/>
            <person name="Berlin A.M."/>
            <person name="Chapman S.B."/>
            <person name="Goldberg J."/>
            <person name="Griggs A."/>
            <person name="Gujja S."/>
            <person name="Hansen M."/>
            <person name="Howarth C."/>
            <person name="Imamovic A."/>
            <person name="Larimer J."/>
            <person name="McCowan C."/>
            <person name="Montmayeur A."/>
            <person name="Murphy C."/>
            <person name="Neiman D."/>
            <person name="Pearson M."/>
            <person name="Priest M."/>
            <person name="Roberts A."/>
            <person name="Saif S."/>
            <person name="Shea T."/>
            <person name="Sisk P."/>
            <person name="Sykes S."/>
            <person name="Wortman J."/>
            <person name="Nusbaum C."/>
            <person name="Birren B."/>
        </authorList>
    </citation>
    <scope>NUCLEOTIDE SEQUENCE [LARGE SCALE GENOMIC DNA]</scope>
    <source>
        <strain evidence="4">race PST-78</strain>
    </source>
</reference>
<evidence type="ECO:0000313" key="4">
    <source>
        <dbReference type="Proteomes" id="UP000054564"/>
    </source>
</evidence>
<feature type="region of interest" description="Disordered" evidence="1">
    <location>
        <begin position="41"/>
        <end position="67"/>
    </location>
</feature>
<accession>A0A0L0VCU0</accession>
<dbReference type="AlphaFoldDB" id="A0A0L0VCU0"/>
<organism evidence="3 4">
    <name type="scientific">Puccinia striiformis f. sp. tritici PST-78</name>
    <dbReference type="NCBI Taxonomy" id="1165861"/>
    <lineage>
        <taxon>Eukaryota</taxon>
        <taxon>Fungi</taxon>
        <taxon>Dikarya</taxon>
        <taxon>Basidiomycota</taxon>
        <taxon>Pucciniomycotina</taxon>
        <taxon>Pucciniomycetes</taxon>
        <taxon>Pucciniales</taxon>
        <taxon>Pucciniaceae</taxon>
        <taxon>Puccinia</taxon>
    </lineage>
</organism>
<keyword evidence="4" id="KW-1185">Reference proteome</keyword>
<sequence length="67" mass="7192">MNLLSSLGLPFLVFQVIMGLDLTSKNLNKVKSRSIHSSREALDWSIRGGGSTGDPAPPEPKLPNPCC</sequence>
<protein>
    <submittedName>
        <fullName evidence="3">Uncharacterized protein</fullName>
    </submittedName>
</protein>
<evidence type="ECO:0000256" key="2">
    <source>
        <dbReference type="SAM" id="SignalP"/>
    </source>
</evidence>
<evidence type="ECO:0000256" key="1">
    <source>
        <dbReference type="SAM" id="MobiDB-lite"/>
    </source>
</evidence>
<feature type="compositionally biased region" description="Pro residues" evidence="1">
    <location>
        <begin position="55"/>
        <end position="67"/>
    </location>
</feature>
<comment type="caution">
    <text evidence="3">The sequence shown here is derived from an EMBL/GenBank/DDBJ whole genome shotgun (WGS) entry which is preliminary data.</text>
</comment>
<feature type="signal peptide" evidence="2">
    <location>
        <begin position="1"/>
        <end position="19"/>
    </location>
</feature>
<name>A0A0L0VCU0_9BASI</name>
<proteinExistence type="predicted"/>
<feature type="chain" id="PRO_5005550143" evidence="2">
    <location>
        <begin position="20"/>
        <end position="67"/>
    </location>
</feature>
<gene>
    <name evidence="3" type="ORF">PSTG_09677</name>
</gene>
<keyword evidence="2" id="KW-0732">Signal</keyword>